<keyword evidence="1" id="KW-0175">Coiled coil</keyword>
<dbReference type="VEuPathDB" id="TriTrypDB:BSAL_81390"/>
<keyword evidence="4" id="KW-1185">Reference proteome</keyword>
<evidence type="ECO:0000313" key="4">
    <source>
        <dbReference type="Proteomes" id="UP000051952"/>
    </source>
</evidence>
<reference evidence="4" key="1">
    <citation type="submission" date="2015-09" db="EMBL/GenBank/DDBJ databases">
        <authorList>
            <consortium name="Pathogen Informatics"/>
        </authorList>
    </citation>
    <scope>NUCLEOTIDE SEQUENCE [LARGE SCALE GENOMIC DNA]</scope>
    <source>
        <strain evidence="4">Lake Konstanz</strain>
    </source>
</reference>
<evidence type="ECO:0000256" key="1">
    <source>
        <dbReference type="SAM" id="Coils"/>
    </source>
</evidence>
<sequence length="155" mass="16459">GAANNTNASMTSSHLNAAMSINTVATPRQNQPTTPTTAGIDQQPTAQRSTEHITMIANLQAKLDALLGENGEHKRRIAQLEQALKDSAQTEKVESDEVPADVAKRVRGLAFGGDYARLLELGVTVPAKPVMSDDSAHAFSAKMSSLLAEFSPAYN</sequence>
<gene>
    <name evidence="3" type="ORF">BSAL_81390</name>
</gene>
<accession>A0A0S4IYY7</accession>
<dbReference type="Proteomes" id="UP000051952">
    <property type="component" value="Unassembled WGS sequence"/>
</dbReference>
<feature type="compositionally biased region" description="Low complexity" evidence="2">
    <location>
        <begin position="27"/>
        <end position="37"/>
    </location>
</feature>
<proteinExistence type="predicted"/>
<organism evidence="3 4">
    <name type="scientific">Bodo saltans</name>
    <name type="common">Flagellated protozoan</name>
    <dbReference type="NCBI Taxonomy" id="75058"/>
    <lineage>
        <taxon>Eukaryota</taxon>
        <taxon>Discoba</taxon>
        <taxon>Euglenozoa</taxon>
        <taxon>Kinetoplastea</taxon>
        <taxon>Metakinetoplastina</taxon>
        <taxon>Eubodonida</taxon>
        <taxon>Bodonidae</taxon>
        <taxon>Bodo</taxon>
    </lineage>
</organism>
<feature type="non-terminal residue" evidence="3">
    <location>
        <position position="1"/>
    </location>
</feature>
<evidence type="ECO:0000313" key="3">
    <source>
        <dbReference type="EMBL" id="CUG56571.1"/>
    </source>
</evidence>
<name>A0A0S4IYY7_BODSA</name>
<dbReference type="EMBL" id="CYKH01000877">
    <property type="protein sequence ID" value="CUG56571.1"/>
    <property type="molecule type" value="Genomic_DNA"/>
</dbReference>
<evidence type="ECO:0000256" key="2">
    <source>
        <dbReference type="SAM" id="MobiDB-lite"/>
    </source>
</evidence>
<feature type="region of interest" description="Disordered" evidence="2">
    <location>
        <begin position="27"/>
        <end position="48"/>
    </location>
</feature>
<feature type="coiled-coil region" evidence="1">
    <location>
        <begin position="56"/>
        <end position="90"/>
    </location>
</feature>
<protein>
    <submittedName>
        <fullName evidence="3">Uncharacterized protein</fullName>
    </submittedName>
</protein>
<feature type="compositionally biased region" description="Polar residues" evidence="2">
    <location>
        <begin position="39"/>
        <end position="48"/>
    </location>
</feature>
<dbReference type="AlphaFoldDB" id="A0A0S4IYY7"/>
<feature type="non-terminal residue" evidence="3">
    <location>
        <position position="155"/>
    </location>
</feature>